<accession>A0A179S360</accession>
<name>A0A179S360_9HYPH</name>
<gene>
    <name evidence="2" type="ORF">A5481_23750</name>
</gene>
<proteinExistence type="predicted"/>
<evidence type="ECO:0000313" key="3">
    <source>
        <dbReference type="Proteomes" id="UP000078316"/>
    </source>
</evidence>
<keyword evidence="1" id="KW-1277">Toxin-antitoxin system</keyword>
<dbReference type="InterPro" id="IPR007712">
    <property type="entry name" value="RelE/ParE_toxin"/>
</dbReference>
<evidence type="ECO:0000256" key="1">
    <source>
        <dbReference type="ARBA" id="ARBA00022649"/>
    </source>
</evidence>
<dbReference type="AlphaFoldDB" id="A0A179S360"/>
<dbReference type="Gene3D" id="3.30.2310.20">
    <property type="entry name" value="RelE-like"/>
    <property type="match status" value="1"/>
</dbReference>
<sequence>MSGQAGAGAIGVVWMVRGGAQADRDVRTIADGFDRLAGGTAKGCSADDIRPGCFKVVIGSHVVLHRNRAGDVIEIVRILHQRMDADRHL</sequence>
<dbReference type="Pfam" id="PF05016">
    <property type="entry name" value="ParE_toxin"/>
    <property type="match status" value="1"/>
</dbReference>
<evidence type="ECO:0008006" key="4">
    <source>
        <dbReference type="Google" id="ProtNLM"/>
    </source>
</evidence>
<protein>
    <recommendedName>
        <fullName evidence="4">Plasmid stabilization protein ParE</fullName>
    </recommendedName>
</protein>
<dbReference type="Proteomes" id="UP000078316">
    <property type="component" value="Unassembled WGS sequence"/>
</dbReference>
<evidence type="ECO:0000313" key="2">
    <source>
        <dbReference type="EMBL" id="OAS20118.1"/>
    </source>
</evidence>
<dbReference type="InterPro" id="IPR035093">
    <property type="entry name" value="RelE/ParE_toxin_dom_sf"/>
</dbReference>
<organism evidence="2 3">
    <name type="scientific">Methylobacterium platani</name>
    <dbReference type="NCBI Taxonomy" id="427683"/>
    <lineage>
        <taxon>Bacteria</taxon>
        <taxon>Pseudomonadati</taxon>
        <taxon>Pseudomonadota</taxon>
        <taxon>Alphaproteobacteria</taxon>
        <taxon>Hyphomicrobiales</taxon>
        <taxon>Methylobacteriaceae</taxon>
        <taxon>Methylobacterium</taxon>
    </lineage>
</organism>
<reference evidence="2 3" key="1">
    <citation type="submission" date="2016-04" db="EMBL/GenBank/DDBJ databases">
        <authorList>
            <person name="Evans L.H."/>
            <person name="Alamgir A."/>
            <person name="Owens N."/>
            <person name="Weber N.D."/>
            <person name="Virtaneva K."/>
            <person name="Barbian K."/>
            <person name="Babar A."/>
            <person name="Rosenke K."/>
        </authorList>
    </citation>
    <scope>NUCLEOTIDE SEQUENCE [LARGE SCALE GENOMIC DNA]</scope>
    <source>
        <strain evidence="2 3">PMB02</strain>
    </source>
</reference>
<dbReference type="EMBL" id="LWHQ01000047">
    <property type="protein sequence ID" value="OAS20118.1"/>
    <property type="molecule type" value="Genomic_DNA"/>
</dbReference>
<dbReference type="STRING" id="427683.A5481_23750"/>
<comment type="caution">
    <text evidence="2">The sequence shown here is derived from an EMBL/GenBank/DDBJ whole genome shotgun (WGS) entry which is preliminary data.</text>
</comment>